<evidence type="ECO:0000313" key="4">
    <source>
        <dbReference type="Proteomes" id="UP000189670"/>
    </source>
</evidence>
<dbReference type="PANTHER" id="PTHR42930">
    <property type="entry name" value="PHOSPHATE-SPECIFIC TRANSPORT SYSTEM ACCESSORY PROTEIN PHOU"/>
    <property type="match status" value="1"/>
</dbReference>
<gene>
    <name evidence="3" type="ORF">OMM_06430</name>
</gene>
<dbReference type="GO" id="GO:0045936">
    <property type="term" value="P:negative regulation of phosphate metabolic process"/>
    <property type="evidence" value="ECO:0007669"/>
    <property type="project" value="InterPro"/>
</dbReference>
<dbReference type="SUPFAM" id="SSF109755">
    <property type="entry name" value="PhoU-like"/>
    <property type="match status" value="1"/>
</dbReference>
<name>A0A1V1PHC1_9BACT</name>
<protein>
    <recommendedName>
        <fullName evidence="2">PhoU domain-containing protein</fullName>
    </recommendedName>
</protein>
<comment type="caution">
    <text evidence="3">The sequence shown here is derived from an EMBL/GenBank/DDBJ whole genome shotgun (WGS) entry which is preliminary data.</text>
</comment>
<feature type="domain" description="PhoU" evidence="2">
    <location>
        <begin position="22"/>
        <end position="109"/>
    </location>
</feature>
<reference evidence="4" key="1">
    <citation type="submission" date="2012-11" db="EMBL/GenBank/DDBJ databases">
        <authorList>
            <person name="Lucero-Rivera Y.E."/>
            <person name="Tovar-Ramirez D."/>
        </authorList>
    </citation>
    <scope>NUCLEOTIDE SEQUENCE [LARGE SCALE GENOMIC DNA]</scope>
    <source>
        <strain evidence="4">Araruama</strain>
    </source>
</reference>
<dbReference type="InterPro" id="IPR038078">
    <property type="entry name" value="PhoU-like_sf"/>
</dbReference>
<comment type="similarity">
    <text evidence="1">Belongs to the PhoU family.</text>
</comment>
<dbReference type="Pfam" id="PF01895">
    <property type="entry name" value="PhoU"/>
    <property type="match status" value="1"/>
</dbReference>
<dbReference type="GO" id="GO:0030643">
    <property type="term" value="P:intracellular phosphate ion homeostasis"/>
    <property type="evidence" value="ECO:0007669"/>
    <property type="project" value="InterPro"/>
</dbReference>
<evidence type="ECO:0000256" key="1">
    <source>
        <dbReference type="ARBA" id="ARBA00008107"/>
    </source>
</evidence>
<accession>A0A1V1PHC1</accession>
<evidence type="ECO:0000313" key="3">
    <source>
        <dbReference type="EMBL" id="ETR74277.1"/>
    </source>
</evidence>
<evidence type="ECO:0000259" key="2">
    <source>
        <dbReference type="Pfam" id="PF01895"/>
    </source>
</evidence>
<dbReference type="AlphaFoldDB" id="A0A1V1PHC1"/>
<dbReference type="InterPro" id="IPR028366">
    <property type="entry name" value="PhoU"/>
</dbReference>
<dbReference type="PANTHER" id="PTHR42930:SF3">
    <property type="entry name" value="PHOSPHATE-SPECIFIC TRANSPORT SYSTEM ACCESSORY PROTEIN PHOU"/>
    <property type="match status" value="1"/>
</dbReference>
<dbReference type="EMBL" id="ATBP01000014">
    <property type="protein sequence ID" value="ETR74277.1"/>
    <property type="molecule type" value="Genomic_DNA"/>
</dbReference>
<sequence length="133" mass="15091">MKDINMNKRFHTALAKIKQQILLLGSKVEERVHLATSAIASCNAESATKVIKSDFEIDEFEVEIEEECLKALALYQPVAVDLRFLIAVIKINNDLERIGDQAVNIAQRVMTMSKETHGCNFFFDYSVMVKKPK</sequence>
<dbReference type="InterPro" id="IPR026022">
    <property type="entry name" value="PhoU_dom"/>
</dbReference>
<proteinExistence type="inferred from homology"/>
<organism evidence="3 4">
    <name type="scientific">Candidatus Magnetoglobus multicellularis str. Araruama</name>
    <dbReference type="NCBI Taxonomy" id="890399"/>
    <lineage>
        <taxon>Bacteria</taxon>
        <taxon>Pseudomonadati</taxon>
        <taxon>Thermodesulfobacteriota</taxon>
        <taxon>Desulfobacteria</taxon>
        <taxon>Desulfobacterales</taxon>
        <taxon>Desulfobacteraceae</taxon>
        <taxon>Candidatus Magnetoglobus</taxon>
    </lineage>
</organism>
<dbReference type="Proteomes" id="UP000189670">
    <property type="component" value="Unassembled WGS sequence"/>
</dbReference>
<dbReference type="Gene3D" id="1.20.58.220">
    <property type="entry name" value="Phosphate transport system protein phou homolog 2, domain 2"/>
    <property type="match status" value="1"/>
</dbReference>